<dbReference type="InterPro" id="IPR010162">
    <property type="entry name" value="PepT-like"/>
</dbReference>
<evidence type="ECO:0000256" key="5">
    <source>
        <dbReference type="ARBA" id="ARBA00022833"/>
    </source>
</evidence>
<comment type="cofactor">
    <cofactor evidence="8">
        <name>a divalent metal cation</name>
        <dbReference type="ChEBI" id="CHEBI:60240"/>
    </cofactor>
    <text evidence="8">Binds 2 divalent metal cations per subunit.</text>
</comment>
<dbReference type="InterPro" id="IPR008007">
    <property type="entry name" value="Peptidase_M42"/>
</dbReference>
<keyword evidence="10" id="KW-0031">Aminopeptidase</keyword>
<dbReference type="NCBIfam" id="TIGR01883">
    <property type="entry name" value="PepT-like"/>
    <property type="match status" value="1"/>
</dbReference>
<dbReference type="GO" id="GO:0008237">
    <property type="term" value="F:metallopeptidase activity"/>
    <property type="evidence" value="ECO:0007669"/>
    <property type="project" value="UniProtKB-KW"/>
</dbReference>
<evidence type="ECO:0000259" key="9">
    <source>
        <dbReference type="Pfam" id="PF07687"/>
    </source>
</evidence>
<keyword evidence="3 8" id="KW-0479">Metal-binding</keyword>
<sequence length="369" mass="40097">MTNSRLIKQFIDLVKIDSETKHEREIADYLTGIFEQLGLTVKEDQANKGTDHVAGNLICELEGKNEEKDAIFFTSHMDTVVPGKGINPILEDGYIKTDGTTILGADDKAGLASMIETIHLIKEKEIKHGKITFLITFGEESGLVGSSKFNITKLDAKYGYALDSDGDVGKITVAAPAQAKLFITVFGKSAHAGLHPEKGISAIFIAAKAIAKMKLGRIDEDTTANIGRFEGGRQTNIVCDEVQVVAEARSLSSTKLEKQVEHMCETFKQVAKEMGSSSKIAVKHMYPGYHFSEKDPVIEKAVIAINKIGLKPSLVRSGGGSDANHLSGKGVPTINLAVGYEDIHTVNEKIKIKELEKIPFMLLSIIEEA</sequence>
<feature type="domain" description="Peptidase M20 dimerisation" evidence="9">
    <location>
        <begin position="182"/>
        <end position="273"/>
    </location>
</feature>
<evidence type="ECO:0000313" key="11">
    <source>
        <dbReference type="Proteomes" id="UP000252585"/>
    </source>
</evidence>
<reference evidence="10 11" key="1">
    <citation type="submission" date="2018-07" db="EMBL/GenBank/DDBJ databases">
        <title>Genomic Encyclopedia of Type Strains, Phase IV (KMG-IV): sequencing the most valuable type-strain genomes for metagenomic binning, comparative biology and taxonomic classification.</title>
        <authorList>
            <person name="Goeker M."/>
        </authorList>
    </citation>
    <scope>NUCLEOTIDE SEQUENCE [LARGE SCALE GENOMIC DNA]</scope>
    <source>
        <strain evidence="10 11">DSM 27696</strain>
    </source>
</reference>
<keyword evidence="4" id="KW-0378">Hydrolase</keyword>
<dbReference type="InterPro" id="IPR002933">
    <property type="entry name" value="Peptidase_M20"/>
</dbReference>
<comment type="caution">
    <text evidence="10">The sequence shown here is derived from an EMBL/GenBank/DDBJ whole genome shotgun (WGS) entry which is preliminary data.</text>
</comment>
<dbReference type="InterPro" id="IPR001261">
    <property type="entry name" value="ArgE/DapE_CS"/>
</dbReference>
<keyword evidence="6" id="KW-0482">Metalloprotease</keyword>
<dbReference type="SUPFAM" id="SSF53187">
    <property type="entry name" value="Zn-dependent exopeptidases"/>
    <property type="match status" value="1"/>
</dbReference>
<comment type="cofactor">
    <cofactor evidence="1">
        <name>Zn(2+)</name>
        <dbReference type="ChEBI" id="CHEBI:29105"/>
    </cofactor>
</comment>
<dbReference type="GO" id="GO:0046872">
    <property type="term" value="F:metal ion binding"/>
    <property type="evidence" value="ECO:0007669"/>
    <property type="project" value="UniProtKB-UniRule"/>
</dbReference>
<proteinExistence type="inferred from homology"/>
<dbReference type="PANTHER" id="PTHR42994">
    <property type="entry name" value="PEPTIDASE T"/>
    <property type="match status" value="1"/>
</dbReference>
<dbReference type="PIRSF" id="PIRSF001123">
    <property type="entry name" value="PepA_GA"/>
    <property type="match status" value="1"/>
</dbReference>
<evidence type="ECO:0000313" key="10">
    <source>
        <dbReference type="EMBL" id="RCW64840.1"/>
    </source>
</evidence>
<keyword evidence="5" id="KW-0862">Zinc</keyword>
<dbReference type="InterPro" id="IPR036264">
    <property type="entry name" value="Bact_exopeptidase_dim_dom"/>
</dbReference>
<evidence type="ECO:0000256" key="4">
    <source>
        <dbReference type="ARBA" id="ARBA00022801"/>
    </source>
</evidence>
<organism evidence="10 11">
    <name type="scientific">Saliterribacillus persicus</name>
    <dbReference type="NCBI Taxonomy" id="930114"/>
    <lineage>
        <taxon>Bacteria</taxon>
        <taxon>Bacillati</taxon>
        <taxon>Bacillota</taxon>
        <taxon>Bacilli</taxon>
        <taxon>Bacillales</taxon>
        <taxon>Bacillaceae</taxon>
        <taxon>Saliterribacillus</taxon>
    </lineage>
</organism>
<dbReference type="Gene3D" id="3.30.70.360">
    <property type="match status" value="1"/>
</dbReference>
<comment type="similarity">
    <text evidence="7">Belongs to the peptidase M42 family.</text>
</comment>
<protein>
    <submittedName>
        <fullName evidence="10">Tripeptide aminopeptidase</fullName>
    </submittedName>
</protein>
<evidence type="ECO:0000256" key="3">
    <source>
        <dbReference type="ARBA" id="ARBA00022723"/>
    </source>
</evidence>
<feature type="binding site" evidence="8">
    <location>
        <position position="344"/>
    </location>
    <ligand>
        <name>Zn(2+)</name>
        <dbReference type="ChEBI" id="CHEBI:29105"/>
        <label>2</label>
    </ligand>
</feature>
<name>A0A368XA64_9BACI</name>
<keyword evidence="2" id="KW-0645">Protease</keyword>
<dbReference type="Pfam" id="PF07687">
    <property type="entry name" value="M20_dimer"/>
    <property type="match status" value="1"/>
</dbReference>
<dbReference type="AlphaFoldDB" id="A0A368XA64"/>
<evidence type="ECO:0000256" key="1">
    <source>
        <dbReference type="ARBA" id="ARBA00001947"/>
    </source>
</evidence>
<gene>
    <name evidence="10" type="ORF">DFR57_11217</name>
</gene>
<dbReference type="EMBL" id="QPJJ01000012">
    <property type="protein sequence ID" value="RCW64840.1"/>
    <property type="molecule type" value="Genomic_DNA"/>
</dbReference>
<evidence type="ECO:0000256" key="2">
    <source>
        <dbReference type="ARBA" id="ARBA00022670"/>
    </source>
</evidence>
<dbReference type="GO" id="GO:0006508">
    <property type="term" value="P:proteolysis"/>
    <property type="evidence" value="ECO:0007669"/>
    <property type="project" value="UniProtKB-KW"/>
</dbReference>
<dbReference type="SUPFAM" id="SSF55031">
    <property type="entry name" value="Bacterial exopeptidase dimerisation domain"/>
    <property type="match status" value="1"/>
</dbReference>
<dbReference type="Proteomes" id="UP000252585">
    <property type="component" value="Unassembled WGS sequence"/>
</dbReference>
<evidence type="ECO:0000256" key="7">
    <source>
        <dbReference type="PIRNR" id="PIRNR001123"/>
    </source>
</evidence>
<dbReference type="InterPro" id="IPR011650">
    <property type="entry name" value="Peptidase_M20_dimer"/>
</dbReference>
<dbReference type="Pfam" id="PF01546">
    <property type="entry name" value="Peptidase_M20"/>
    <property type="match status" value="1"/>
</dbReference>
<accession>A0A368XA64</accession>
<evidence type="ECO:0000256" key="8">
    <source>
        <dbReference type="PIRSR" id="PIRSR001123-2"/>
    </source>
</evidence>
<dbReference type="Gene3D" id="3.40.630.10">
    <property type="entry name" value="Zn peptidases"/>
    <property type="match status" value="1"/>
</dbReference>
<evidence type="ECO:0000256" key="6">
    <source>
        <dbReference type="ARBA" id="ARBA00023049"/>
    </source>
</evidence>
<dbReference type="GO" id="GO:0004177">
    <property type="term" value="F:aminopeptidase activity"/>
    <property type="evidence" value="ECO:0007669"/>
    <property type="project" value="UniProtKB-UniRule"/>
</dbReference>
<keyword evidence="11" id="KW-1185">Reference proteome</keyword>
<dbReference type="PROSITE" id="PS00759">
    <property type="entry name" value="ARGE_DAPE_CPG2_2"/>
    <property type="match status" value="1"/>
</dbReference>
<dbReference type="PANTHER" id="PTHR42994:SF2">
    <property type="entry name" value="PEPTIDASE"/>
    <property type="match status" value="1"/>
</dbReference>